<name>A0A3G2KIS1_9CAUD</name>
<dbReference type="GeneID" id="77931655"/>
<organism evidence="1 2">
    <name type="scientific">Arthrobacter phage Richie</name>
    <dbReference type="NCBI Taxonomy" id="2419967"/>
    <lineage>
        <taxon>Viruses</taxon>
        <taxon>Duplodnaviria</taxon>
        <taxon>Heunggongvirae</taxon>
        <taxon>Uroviricota</taxon>
        <taxon>Caudoviricetes</taxon>
        <taxon>Richievirus</taxon>
        <taxon>Richievirus richie</taxon>
    </lineage>
</organism>
<dbReference type="EMBL" id="MH834625">
    <property type="protein sequence ID" value="AYN58892.1"/>
    <property type="molecule type" value="Genomic_DNA"/>
</dbReference>
<proteinExistence type="predicted"/>
<protein>
    <submittedName>
        <fullName evidence="1">Uncharacterized protein</fullName>
    </submittedName>
</protein>
<dbReference type="RefSeq" id="YP_010655787.1">
    <property type="nucleotide sequence ID" value="NC_070831.1"/>
</dbReference>
<reference evidence="1 2" key="1">
    <citation type="submission" date="2018-09" db="EMBL/GenBank/DDBJ databases">
        <authorList>
            <person name="Rimple P.A."/>
            <person name="Stoner T.H."/>
            <person name="Garlena R.A."/>
            <person name="Russell D.A."/>
            <person name="Pope W.H."/>
            <person name="Jacobs-Sera D."/>
            <person name="Hatfull G.F."/>
        </authorList>
    </citation>
    <scope>NUCLEOTIDE SEQUENCE [LARGE SCALE GENOMIC DNA]</scope>
</reference>
<evidence type="ECO:0000313" key="1">
    <source>
        <dbReference type="EMBL" id="AYN58892.1"/>
    </source>
</evidence>
<sequence length="116" mass="13263">MNDRESLARALYVSRRPGSTWEYMTARQKESYLRSADRLANHFELLGYQKARSVTTLEEVDALPFESVIRDAEGHVLERWGEPEENLWVTVMVNAYIERDDIALPATVLHEPAAAA</sequence>
<dbReference type="Proteomes" id="UP000269345">
    <property type="component" value="Segment"/>
</dbReference>
<gene>
    <name evidence="1" type="primary">66</name>
    <name evidence="1" type="ORF">PBI_RICHIE_66</name>
</gene>
<accession>A0A3G2KIS1</accession>
<evidence type="ECO:0000313" key="2">
    <source>
        <dbReference type="Proteomes" id="UP000269345"/>
    </source>
</evidence>
<keyword evidence="2" id="KW-1185">Reference proteome</keyword>
<dbReference type="KEGG" id="vg:77931655"/>